<sequence length="355" mass="39065">MTEPRTRSWMPPIPGPLQRLFDHFPLATYPPNDLPARSPRPSPLPTLYIFASDEDAARGLPSFNPSCLKWQTLLRLSHLPHLAVPSTNHASPTGSLPFLLPPTPALPSPPPRPIPASNIERFILSQPTSPPPTDHFFTPSSSLPPSVVLRQQPYLSLLSGPIRAAWLTALYLDESNTRLLQSLYIDPTSSSPLVRAATLSHLRAAAEREVLRILYPTTGASGGWRLSINAILEFGPGARKEPGGGGGVVNSEEIYREAERAWESLALLLGESETGWFFGVDRPGVFDVGVFAYSYLVGVASGEEEKGGRGLEWGDGGRLDRIVRGAHHGELVRHRERIWDMCWGRRRDGEGMKER</sequence>
<name>A0AA38R3Q3_9PEZI</name>
<dbReference type="PANTHER" id="PTHR12289:SF44">
    <property type="entry name" value="OUTER MEMBRANE PROTEIN (SAM35), PUTATIVE (AFU_ORTHOLOGUE AFUA_1G13180)-RELATED"/>
    <property type="match status" value="1"/>
</dbReference>
<feature type="domain" description="Thioredoxin-like fold" evidence="1">
    <location>
        <begin position="65"/>
        <end position="113"/>
    </location>
</feature>
<dbReference type="EMBL" id="JANBVN010000177">
    <property type="protein sequence ID" value="KAJ9134690.1"/>
    <property type="molecule type" value="Genomic_DNA"/>
</dbReference>
<dbReference type="GO" id="GO:0001401">
    <property type="term" value="C:SAM complex"/>
    <property type="evidence" value="ECO:0007669"/>
    <property type="project" value="TreeGrafter"/>
</dbReference>
<keyword evidence="3" id="KW-1185">Reference proteome</keyword>
<dbReference type="Pfam" id="PF17172">
    <property type="entry name" value="GST_N_4"/>
    <property type="match status" value="1"/>
</dbReference>
<reference evidence="2" key="1">
    <citation type="submission" date="2022-07" db="EMBL/GenBank/DDBJ databases">
        <title>Fungi with potential for degradation of polypropylene.</title>
        <authorList>
            <person name="Gostincar C."/>
        </authorList>
    </citation>
    <scope>NUCLEOTIDE SEQUENCE</scope>
    <source>
        <strain evidence="2">EXF-13287</strain>
    </source>
</reference>
<evidence type="ECO:0000259" key="1">
    <source>
        <dbReference type="Pfam" id="PF17172"/>
    </source>
</evidence>
<proteinExistence type="predicted"/>
<dbReference type="InterPro" id="IPR012336">
    <property type="entry name" value="Thioredoxin-like_fold"/>
</dbReference>
<dbReference type="GO" id="GO:0007005">
    <property type="term" value="P:mitochondrion organization"/>
    <property type="evidence" value="ECO:0007669"/>
    <property type="project" value="TreeGrafter"/>
</dbReference>
<dbReference type="Proteomes" id="UP001174691">
    <property type="component" value="Unassembled WGS sequence"/>
</dbReference>
<protein>
    <recommendedName>
        <fullName evidence="1">Thioredoxin-like fold domain-containing protein</fullName>
    </recommendedName>
</protein>
<accession>A0AA38R3Q3</accession>
<comment type="caution">
    <text evidence="2">The sequence shown here is derived from an EMBL/GenBank/DDBJ whole genome shotgun (WGS) entry which is preliminary data.</text>
</comment>
<gene>
    <name evidence="2" type="ORF">NKR19_g8558</name>
</gene>
<evidence type="ECO:0000313" key="3">
    <source>
        <dbReference type="Proteomes" id="UP001174691"/>
    </source>
</evidence>
<dbReference type="AlphaFoldDB" id="A0AA38R3Q3"/>
<dbReference type="InterPro" id="IPR050931">
    <property type="entry name" value="Mito_Protein_Transport_Metaxin"/>
</dbReference>
<organism evidence="2 3">
    <name type="scientific">Coniochaeta hoffmannii</name>
    <dbReference type="NCBI Taxonomy" id="91930"/>
    <lineage>
        <taxon>Eukaryota</taxon>
        <taxon>Fungi</taxon>
        <taxon>Dikarya</taxon>
        <taxon>Ascomycota</taxon>
        <taxon>Pezizomycotina</taxon>
        <taxon>Sordariomycetes</taxon>
        <taxon>Sordariomycetidae</taxon>
        <taxon>Coniochaetales</taxon>
        <taxon>Coniochaetaceae</taxon>
        <taxon>Coniochaeta</taxon>
    </lineage>
</organism>
<dbReference type="PANTHER" id="PTHR12289">
    <property type="entry name" value="METAXIN RELATED"/>
    <property type="match status" value="1"/>
</dbReference>
<evidence type="ECO:0000313" key="2">
    <source>
        <dbReference type="EMBL" id="KAJ9134690.1"/>
    </source>
</evidence>